<dbReference type="AlphaFoldDB" id="A0A0D7B193"/>
<dbReference type="EMBL" id="KN880707">
    <property type="protein sequence ID" value="KIY63271.1"/>
    <property type="molecule type" value="Genomic_DNA"/>
</dbReference>
<evidence type="ECO:0000256" key="1">
    <source>
        <dbReference type="SAM" id="SignalP"/>
    </source>
</evidence>
<protein>
    <submittedName>
        <fullName evidence="2">Uncharacterized protein</fullName>
    </submittedName>
</protein>
<accession>A0A0D7B193</accession>
<keyword evidence="1" id="KW-0732">Signal</keyword>
<keyword evidence="3" id="KW-1185">Reference proteome</keyword>
<name>A0A0D7B193_9AGAR</name>
<sequence>MLFTRLAAAFALVGPALAYVAATSPSPSPRALDVESEVINILEGLRNVTDTVLPEIIAIAPGFPDEMFYPLLDNLEDALTTTADNLKILASTPTQVSAGSPEKGGSVVIDVLGACLDSLVKIVDSVFQPLSQGWEIPAASMLLTTISPVLYTMLEELDALLPGVVSNAAETLGRDVLQDLGLGDVFGK</sequence>
<proteinExistence type="predicted"/>
<reference evidence="2 3" key="1">
    <citation type="journal article" date="2015" name="Fungal Genet. Biol.">
        <title>Evolution of novel wood decay mechanisms in Agaricales revealed by the genome sequences of Fistulina hepatica and Cylindrobasidium torrendii.</title>
        <authorList>
            <person name="Floudas D."/>
            <person name="Held B.W."/>
            <person name="Riley R."/>
            <person name="Nagy L.G."/>
            <person name="Koehler G."/>
            <person name="Ransdell A.S."/>
            <person name="Younus H."/>
            <person name="Chow J."/>
            <person name="Chiniquy J."/>
            <person name="Lipzen A."/>
            <person name="Tritt A."/>
            <person name="Sun H."/>
            <person name="Haridas S."/>
            <person name="LaButti K."/>
            <person name="Ohm R.A."/>
            <person name="Kues U."/>
            <person name="Blanchette R.A."/>
            <person name="Grigoriev I.V."/>
            <person name="Minto R.E."/>
            <person name="Hibbett D.S."/>
        </authorList>
    </citation>
    <scope>NUCLEOTIDE SEQUENCE [LARGE SCALE GENOMIC DNA]</scope>
    <source>
        <strain evidence="2 3">FP15055 ss-10</strain>
    </source>
</reference>
<evidence type="ECO:0000313" key="3">
    <source>
        <dbReference type="Proteomes" id="UP000054007"/>
    </source>
</evidence>
<evidence type="ECO:0000313" key="2">
    <source>
        <dbReference type="EMBL" id="KIY63271.1"/>
    </source>
</evidence>
<dbReference type="Proteomes" id="UP000054007">
    <property type="component" value="Unassembled WGS sequence"/>
</dbReference>
<gene>
    <name evidence="2" type="ORF">CYLTODRAFT_426235</name>
</gene>
<feature type="signal peptide" evidence="1">
    <location>
        <begin position="1"/>
        <end position="18"/>
    </location>
</feature>
<feature type="chain" id="PRO_5002316614" evidence="1">
    <location>
        <begin position="19"/>
        <end position="188"/>
    </location>
</feature>
<organism evidence="2 3">
    <name type="scientific">Cylindrobasidium torrendii FP15055 ss-10</name>
    <dbReference type="NCBI Taxonomy" id="1314674"/>
    <lineage>
        <taxon>Eukaryota</taxon>
        <taxon>Fungi</taxon>
        <taxon>Dikarya</taxon>
        <taxon>Basidiomycota</taxon>
        <taxon>Agaricomycotina</taxon>
        <taxon>Agaricomycetes</taxon>
        <taxon>Agaricomycetidae</taxon>
        <taxon>Agaricales</taxon>
        <taxon>Marasmiineae</taxon>
        <taxon>Physalacriaceae</taxon>
        <taxon>Cylindrobasidium</taxon>
    </lineage>
</organism>